<name>A0A327QNY7_9BACT</name>
<organism evidence="1 2">
    <name type="scientific">Chitinophaga skermanii</name>
    <dbReference type="NCBI Taxonomy" id="331697"/>
    <lineage>
        <taxon>Bacteria</taxon>
        <taxon>Pseudomonadati</taxon>
        <taxon>Bacteroidota</taxon>
        <taxon>Chitinophagia</taxon>
        <taxon>Chitinophagales</taxon>
        <taxon>Chitinophagaceae</taxon>
        <taxon>Chitinophaga</taxon>
    </lineage>
</organism>
<reference evidence="1 2" key="1">
    <citation type="submission" date="2018-06" db="EMBL/GenBank/DDBJ databases">
        <title>Genomic Encyclopedia of Archaeal and Bacterial Type Strains, Phase II (KMG-II): from individual species to whole genera.</title>
        <authorList>
            <person name="Goeker M."/>
        </authorList>
    </citation>
    <scope>NUCLEOTIDE SEQUENCE [LARGE SCALE GENOMIC DNA]</scope>
    <source>
        <strain evidence="1 2">DSM 23857</strain>
    </source>
</reference>
<evidence type="ECO:0000313" key="2">
    <source>
        <dbReference type="Proteomes" id="UP000249547"/>
    </source>
</evidence>
<dbReference type="Proteomes" id="UP000249547">
    <property type="component" value="Unassembled WGS sequence"/>
</dbReference>
<comment type="caution">
    <text evidence="1">The sequence shown here is derived from an EMBL/GenBank/DDBJ whole genome shotgun (WGS) entry which is preliminary data.</text>
</comment>
<accession>A0A327QNY7</accession>
<protein>
    <submittedName>
        <fullName evidence="1">Uncharacterized protein</fullName>
    </submittedName>
</protein>
<dbReference type="EMBL" id="QLLL01000004">
    <property type="protein sequence ID" value="RAJ05053.1"/>
    <property type="molecule type" value="Genomic_DNA"/>
</dbReference>
<gene>
    <name evidence="1" type="ORF">LX64_02207</name>
</gene>
<proteinExistence type="predicted"/>
<sequence length="101" mass="11899">MRRMPKFEKPLTFEEDLAIQVKAAKRIMADKYLRFDFLLGIRIINKQGVIRKPWRAKGLQPPYKFNFGTKEAPIYLTEAEVKAKIKERKSKTKLCTQKEVV</sequence>
<keyword evidence="2" id="KW-1185">Reference proteome</keyword>
<dbReference type="AlphaFoldDB" id="A0A327QNY7"/>
<evidence type="ECO:0000313" key="1">
    <source>
        <dbReference type="EMBL" id="RAJ05053.1"/>
    </source>
</evidence>